<dbReference type="EnsemblMetazoa" id="AMEC003888-RA">
    <property type="protein sequence ID" value="AMEC003888-PA"/>
    <property type="gene ID" value="AMEC003888"/>
</dbReference>
<sequence length="119" mass="13058">MHVHHVTSPKQAATDQSSTTLLVWSFLWDISSFRFLLAYAGLANAYTNGFSSFFLAFNRRAGCVLSPVGRGFAIARPASQITMTVTVLMMTVRKRYFHCLGIGILAGPAQTVPCARRVC</sequence>
<protein>
    <submittedName>
        <fullName evidence="1">Uncharacterized protein</fullName>
    </submittedName>
</protein>
<proteinExistence type="predicted"/>
<keyword evidence="2" id="KW-1185">Reference proteome</keyword>
<reference evidence="2" key="1">
    <citation type="submission" date="2014-01" db="EMBL/GenBank/DDBJ databases">
        <title>The Genome Sequence of Anopheles melas CM1001059_A (V2).</title>
        <authorList>
            <consortium name="The Broad Institute Genomics Platform"/>
            <person name="Neafsey D.E."/>
            <person name="Besansky N."/>
            <person name="Howell P."/>
            <person name="Walton C."/>
            <person name="Young S.K."/>
            <person name="Zeng Q."/>
            <person name="Gargeya S."/>
            <person name="Fitzgerald M."/>
            <person name="Haas B."/>
            <person name="Abouelleil A."/>
            <person name="Allen A.W."/>
            <person name="Alvarado L."/>
            <person name="Arachchi H.M."/>
            <person name="Berlin A.M."/>
            <person name="Chapman S.B."/>
            <person name="Gainer-Dewar J."/>
            <person name="Goldberg J."/>
            <person name="Griggs A."/>
            <person name="Gujja S."/>
            <person name="Hansen M."/>
            <person name="Howarth C."/>
            <person name="Imamovic A."/>
            <person name="Ireland A."/>
            <person name="Larimer J."/>
            <person name="McCowan C."/>
            <person name="Murphy C."/>
            <person name="Pearson M."/>
            <person name="Poon T.W."/>
            <person name="Priest M."/>
            <person name="Roberts A."/>
            <person name="Saif S."/>
            <person name="Shea T."/>
            <person name="Sisk P."/>
            <person name="Sykes S."/>
            <person name="Wortman J."/>
            <person name="Nusbaum C."/>
            <person name="Birren B."/>
        </authorList>
    </citation>
    <scope>NUCLEOTIDE SEQUENCE [LARGE SCALE GENOMIC DNA]</scope>
    <source>
        <strain evidence="2">CM1001059</strain>
    </source>
</reference>
<evidence type="ECO:0000313" key="1">
    <source>
        <dbReference type="EnsemblMetazoa" id="AMEC003888-PA"/>
    </source>
</evidence>
<name>A0A182TKC7_9DIPT</name>
<reference evidence="1" key="2">
    <citation type="submission" date="2020-05" db="UniProtKB">
        <authorList>
            <consortium name="EnsemblMetazoa"/>
        </authorList>
    </citation>
    <scope>IDENTIFICATION</scope>
    <source>
        <strain evidence="1">CM1001059</strain>
    </source>
</reference>
<evidence type="ECO:0000313" key="2">
    <source>
        <dbReference type="Proteomes" id="UP000075902"/>
    </source>
</evidence>
<dbReference type="AlphaFoldDB" id="A0A182TKC7"/>
<dbReference type="VEuPathDB" id="VectorBase:AMEC003888"/>
<accession>A0A182TKC7</accession>
<dbReference type="Proteomes" id="UP000075902">
    <property type="component" value="Unassembled WGS sequence"/>
</dbReference>
<organism evidence="1 2">
    <name type="scientific">Anopheles melas</name>
    <dbReference type="NCBI Taxonomy" id="34690"/>
    <lineage>
        <taxon>Eukaryota</taxon>
        <taxon>Metazoa</taxon>
        <taxon>Ecdysozoa</taxon>
        <taxon>Arthropoda</taxon>
        <taxon>Hexapoda</taxon>
        <taxon>Insecta</taxon>
        <taxon>Pterygota</taxon>
        <taxon>Neoptera</taxon>
        <taxon>Endopterygota</taxon>
        <taxon>Diptera</taxon>
        <taxon>Nematocera</taxon>
        <taxon>Culicoidea</taxon>
        <taxon>Culicidae</taxon>
        <taxon>Anophelinae</taxon>
        <taxon>Anopheles</taxon>
    </lineage>
</organism>